<comment type="caution">
    <text evidence="1">The sequence shown here is derived from an EMBL/GenBank/DDBJ whole genome shotgun (WGS) entry which is preliminary data.</text>
</comment>
<dbReference type="Proteomes" id="UP001596548">
    <property type="component" value="Unassembled WGS sequence"/>
</dbReference>
<sequence length="813" mass="91704">MSTGYEDAKAALDQLINWYGEHADDLDRNEDTTRLHLVDTLIKDVLGWPVEEIATEVLYDGKYVDYCLGRPATRIIVEAKRESAQFSLPIAITSLLHRIPSLTDNPTGGKELKAALQQVAGYCATRGVQMAAVCNGTQIVAFLGVRTDGTPPLEGSALVFTSLSAMRENFHLLWHNLSRAGVEARNLHVTLRDEETPSAPPPLASNIPHYPGHKRRNDIQTGLQILADLFLEDITRDPSLQEEFLKETYATSGALSQYALVSKTILENRYSLLHEPGVDLETEPVMAKAKGMKSEVNPKLREDIIASSVSRRPIILLGDVGVGKTMFIRRLIHVDAKEVFDQSYVGYVDFGSSATLTTDLGEFVIAEIEQQLLDNYSFDIRERGFVEAVYHKELRRFDGTIYGELKEFDLIGYRRERLSFLGGLLEDREAHLRAALNHIRATTRRQVVIFLDNIDQWDSEFQERVFLMAETLAQTWPATVFVSLRPDTFYRSRAEGTLAAYQPRAFTIAPPRVDVVLKRRLEFALKQLRDTARLSSFPAGVTISSDSLTAYLEVLLENFENNERLVSLVDNLSAGNARRALEFVSRFIGSGHVDTRKILGIYEREGDYTIALHEFLRAIIYGDAEHYDPDVSPIANMFGISQPDGREHFLLGILVAHVESAGDRKGTEGFVPTDDVYNFAQKCGFSPDQIAWALNRAAKKGLIERSPRGRSAGSHENLRVTSAGVYTARMLIHMFAYVDAVVVDTPIVDPNYRKLITAVHDVSERLRRADLFRVYLDRQWRVLSTATEDLPFKWDEHSRRLRNDIDTVRRKNQ</sequence>
<dbReference type="EMBL" id="JBHTBJ010000016">
    <property type="protein sequence ID" value="MFC7276642.1"/>
    <property type="molecule type" value="Genomic_DNA"/>
</dbReference>
<evidence type="ECO:0000313" key="1">
    <source>
        <dbReference type="EMBL" id="MFC7276642.1"/>
    </source>
</evidence>
<proteinExistence type="predicted"/>
<gene>
    <name evidence="1" type="ORF">ACFQS1_21850</name>
</gene>
<keyword evidence="2" id="KW-1185">Reference proteome</keyword>
<dbReference type="RefSeq" id="WP_378971222.1">
    <property type="nucleotide sequence ID" value="NZ_JBHTBJ010000016.1"/>
</dbReference>
<evidence type="ECO:0008006" key="3">
    <source>
        <dbReference type="Google" id="ProtNLM"/>
    </source>
</evidence>
<accession>A0ABW2HTX0</accession>
<dbReference type="InterPro" id="IPR027417">
    <property type="entry name" value="P-loop_NTPase"/>
</dbReference>
<name>A0ABW2HTX0_9ACTN</name>
<organism evidence="1 2">
    <name type="scientific">Paractinoplanes rhizophilus</name>
    <dbReference type="NCBI Taxonomy" id="1416877"/>
    <lineage>
        <taxon>Bacteria</taxon>
        <taxon>Bacillati</taxon>
        <taxon>Actinomycetota</taxon>
        <taxon>Actinomycetes</taxon>
        <taxon>Micromonosporales</taxon>
        <taxon>Micromonosporaceae</taxon>
        <taxon>Paractinoplanes</taxon>
    </lineage>
</organism>
<reference evidence="2" key="1">
    <citation type="journal article" date="2019" name="Int. J. Syst. Evol. Microbiol.">
        <title>The Global Catalogue of Microorganisms (GCM) 10K type strain sequencing project: providing services to taxonomists for standard genome sequencing and annotation.</title>
        <authorList>
            <consortium name="The Broad Institute Genomics Platform"/>
            <consortium name="The Broad Institute Genome Sequencing Center for Infectious Disease"/>
            <person name="Wu L."/>
            <person name="Ma J."/>
        </authorList>
    </citation>
    <scope>NUCLEOTIDE SEQUENCE [LARGE SCALE GENOMIC DNA]</scope>
    <source>
        <strain evidence="2">XZYJT-10</strain>
    </source>
</reference>
<dbReference type="Gene3D" id="3.40.50.300">
    <property type="entry name" value="P-loop containing nucleotide triphosphate hydrolases"/>
    <property type="match status" value="1"/>
</dbReference>
<evidence type="ECO:0000313" key="2">
    <source>
        <dbReference type="Proteomes" id="UP001596548"/>
    </source>
</evidence>
<protein>
    <recommendedName>
        <fullName evidence="3">Orc1-like AAA ATPase domain-containing protein</fullName>
    </recommendedName>
</protein>
<dbReference type="SUPFAM" id="SSF52540">
    <property type="entry name" value="P-loop containing nucleoside triphosphate hydrolases"/>
    <property type="match status" value="2"/>
</dbReference>